<dbReference type="PANTHER" id="PTHR21198:SF7">
    <property type="entry name" value="ASPARTATE-GLUTAMATE RACEMASE FAMILY"/>
    <property type="match status" value="1"/>
</dbReference>
<dbReference type="Pfam" id="PF01177">
    <property type="entry name" value="Asp_Glu_race"/>
    <property type="match status" value="1"/>
</dbReference>
<dbReference type="SUPFAM" id="SSF53681">
    <property type="entry name" value="Aspartate/glutamate racemase"/>
    <property type="match status" value="2"/>
</dbReference>
<dbReference type="Gene3D" id="3.40.50.1860">
    <property type="match status" value="2"/>
</dbReference>
<dbReference type="Proteomes" id="UP001243844">
    <property type="component" value="Unassembled WGS sequence"/>
</dbReference>
<comment type="caution">
    <text evidence="3">The sequence shown here is derived from an EMBL/GenBank/DDBJ whole genome shotgun (WGS) entry which is preliminary data.</text>
</comment>
<dbReference type="InterPro" id="IPR001920">
    <property type="entry name" value="Asp/Glu_race"/>
</dbReference>
<dbReference type="InterPro" id="IPR004380">
    <property type="entry name" value="Asp_race"/>
</dbReference>
<reference evidence="3" key="1">
    <citation type="submission" date="2023-08" db="EMBL/GenBank/DDBJ databases">
        <title>Emergence of clinically-relevant ST2 carbapenem-resistant Acinetobacter baumannii strains in hospital sewages in Zhejiang, East of China.</title>
        <authorList>
            <person name="Kaichao C."/>
            <person name="Zhang R."/>
        </authorList>
    </citation>
    <scope>NUCLEOTIDE SEQUENCE</scope>
    <source>
        <strain evidence="3">M-RB-37</strain>
    </source>
</reference>
<dbReference type="AlphaFoldDB" id="A0AAW8J8R1"/>
<dbReference type="NCBIfam" id="TIGR00035">
    <property type="entry name" value="asp_race"/>
    <property type="match status" value="1"/>
</dbReference>
<comment type="similarity">
    <text evidence="1">Belongs to the aspartate/glutamate racemases family.</text>
</comment>
<evidence type="ECO:0000313" key="4">
    <source>
        <dbReference type="Proteomes" id="UP001243844"/>
    </source>
</evidence>
<organism evidence="3 4">
    <name type="scientific">Acinetobacter rudis</name>
    <dbReference type="NCBI Taxonomy" id="632955"/>
    <lineage>
        <taxon>Bacteria</taxon>
        <taxon>Pseudomonadati</taxon>
        <taxon>Pseudomonadota</taxon>
        <taxon>Gammaproteobacteria</taxon>
        <taxon>Moraxellales</taxon>
        <taxon>Moraxellaceae</taxon>
        <taxon>Acinetobacter</taxon>
    </lineage>
</organism>
<sequence length="229" mass="25411">MKTIGLLGGMSWESTSLYYQQMNQLVQRRLGGLHSAQIVMVSVDFAQISQWQQQGDWQQAGQYLAEQAQYLQRAGADCIILCTNTMHKVADEIVAAIDIPFIHIADATAQVIHKQEISKVGLLGTAFTMQQDFYTGRLKQQGIEVMVPDLAAQEIVHQVIFNELCKGQIRAESKQQYIEIVESLIRDGAQGIIFGCTEICMLIGDVQFSVPIFDTTTTHAQAAVEFALA</sequence>
<protein>
    <submittedName>
        <fullName evidence="3">Aspartate/glutamate racemase family protein</fullName>
    </submittedName>
</protein>
<evidence type="ECO:0000256" key="2">
    <source>
        <dbReference type="ARBA" id="ARBA00023235"/>
    </source>
</evidence>
<evidence type="ECO:0000256" key="1">
    <source>
        <dbReference type="ARBA" id="ARBA00007847"/>
    </source>
</evidence>
<dbReference type="RefSeq" id="WP_308981585.1">
    <property type="nucleotide sequence ID" value="NZ_JAVIDL010000018.1"/>
</dbReference>
<dbReference type="GO" id="GO:0047661">
    <property type="term" value="F:amino-acid racemase activity"/>
    <property type="evidence" value="ECO:0007669"/>
    <property type="project" value="InterPro"/>
</dbReference>
<dbReference type="InterPro" id="IPR015942">
    <property type="entry name" value="Asp/Glu/hydantoin_racemase"/>
</dbReference>
<dbReference type="PROSITE" id="PS00923">
    <property type="entry name" value="ASP_GLU_RACEMASE_1"/>
    <property type="match status" value="1"/>
</dbReference>
<proteinExistence type="inferred from homology"/>
<keyword evidence="2" id="KW-0413">Isomerase</keyword>
<name>A0AAW8J8R1_9GAMM</name>
<dbReference type="PANTHER" id="PTHR21198">
    <property type="entry name" value="GLUTAMATE RACEMASE"/>
    <property type="match status" value="1"/>
</dbReference>
<dbReference type="EMBL" id="JAVIDL010000018">
    <property type="protein sequence ID" value="MDQ8936154.1"/>
    <property type="molecule type" value="Genomic_DNA"/>
</dbReference>
<evidence type="ECO:0000313" key="3">
    <source>
        <dbReference type="EMBL" id="MDQ8936154.1"/>
    </source>
</evidence>
<dbReference type="InterPro" id="IPR018187">
    <property type="entry name" value="Asp/Glu_racemase_AS_1"/>
</dbReference>
<accession>A0AAW8J8R1</accession>
<gene>
    <name evidence="3" type="ORF">RFH47_10495</name>
</gene>